<evidence type="ECO:0000313" key="3">
    <source>
        <dbReference type="Proteomes" id="UP000694402"/>
    </source>
</evidence>
<reference evidence="3" key="1">
    <citation type="journal article" date="2018" name="PLoS ONE">
        <title>Chinook salmon (Oncorhynchus tshawytscha) genome and transcriptome.</title>
        <authorList>
            <person name="Christensen K.A."/>
            <person name="Leong J.S."/>
            <person name="Sakhrani D."/>
            <person name="Biagi C.A."/>
            <person name="Minkley D.R."/>
            <person name="Withler R.E."/>
            <person name="Rondeau E.B."/>
            <person name="Koop B.F."/>
            <person name="Devlin R.H."/>
        </authorList>
    </citation>
    <scope>NUCLEOTIDE SEQUENCE [LARGE SCALE GENOMIC DNA]</scope>
</reference>
<dbReference type="Proteomes" id="UP000694402">
    <property type="component" value="Unassembled WGS sequence"/>
</dbReference>
<evidence type="ECO:0000256" key="1">
    <source>
        <dbReference type="SAM" id="MobiDB-lite"/>
    </source>
</evidence>
<evidence type="ECO:0000313" key="2">
    <source>
        <dbReference type="Ensembl" id="ENSOTSP00005129117.1"/>
    </source>
</evidence>
<keyword evidence="3" id="KW-1185">Reference proteome</keyword>
<reference evidence="2" key="2">
    <citation type="submission" date="2025-08" db="UniProtKB">
        <authorList>
            <consortium name="Ensembl"/>
        </authorList>
    </citation>
    <scope>IDENTIFICATION</scope>
</reference>
<feature type="compositionally biased region" description="Basic and acidic residues" evidence="1">
    <location>
        <begin position="1"/>
        <end position="29"/>
    </location>
</feature>
<feature type="compositionally biased region" description="Basic residues" evidence="1">
    <location>
        <begin position="35"/>
        <end position="52"/>
    </location>
</feature>
<proteinExistence type="predicted"/>
<sequence length="64" mass="7428">GGRGHLDRVERGSRGHDVPHHHSDQRGPREVQGSTHHHPHRQRLRQHRHQGSRRAGYAPIFTQL</sequence>
<name>A0AAZ3QII2_ONCTS</name>
<dbReference type="Ensembl" id="ENSOTST00005143750.1">
    <property type="protein sequence ID" value="ENSOTSP00005129117.1"/>
    <property type="gene ID" value="ENSOTSG00005071573.1"/>
</dbReference>
<protein>
    <submittedName>
        <fullName evidence="2">Uncharacterized protein</fullName>
    </submittedName>
</protein>
<organism evidence="2 3">
    <name type="scientific">Oncorhynchus tshawytscha</name>
    <name type="common">Chinook salmon</name>
    <name type="synonym">Salmo tshawytscha</name>
    <dbReference type="NCBI Taxonomy" id="74940"/>
    <lineage>
        <taxon>Eukaryota</taxon>
        <taxon>Metazoa</taxon>
        <taxon>Chordata</taxon>
        <taxon>Craniata</taxon>
        <taxon>Vertebrata</taxon>
        <taxon>Euteleostomi</taxon>
        <taxon>Actinopterygii</taxon>
        <taxon>Neopterygii</taxon>
        <taxon>Teleostei</taxon>
        <taxon>Protacanthopterygii</taxon>
        <taxon>Salmoniformes</taxon>
        <taxon>Salmonidae</taxon>
        <taxon>Salmoninae</taxon>
        <taxon>Oncorhynchus</taxon>
    </lineage>
</organism>
<reference evidence="2" key="3">
    <citation type="submission" date="2025-09" db="UniProtKB">
        <authorList>
            <consortium name="Ensembl"/>
        </authorList>
    </citation>
    <scope>IDENTIFICATION</scope>
</reference>
<dbReference type="AlphaFoldDB" id="A0AAZ3QII2"/>
<feature type="region of interest" description="Disordered" evidence="1">
    <location>
        <begin position="1"/>
        <end position="64"/>
    </location>
</feature>
<accession>A0AAZ3QII2</accession>